<name>A0A931IUS8_9BURK</name>
<evidence type="ECO:0000259" key="1">
    <source>
        <dbReference type="PROSITE" id="PS51833"/>
    </source>
</evidence>
<dbReference type="InterPro" id="IPR052340">
    <property type="entry name" value="RNase_Y/CdgJ"/>
</dbReference>
<organism evidence="2 3">
    <name type="scientific">Inhella gelatinilytica</name>
    <dbReference type="NCBI Taxonomy" id="2795030"/>
    <lineage>
        <taxon>Bacteria</taxon>
        <taxon>Pseudomonadati</taxon>
        <taxon>Pseudomonadota</taxon>
        <taxon>Betaproteobacteria</taxon>
        <taxon>Burkholderiales</taxon>
        <taxon>Sphaerotilaceae</taxon>
        <taxon>Inhella</taxon>
    </lineage>
</organism>
<dbReference type="RefSeq" id="WP_198100784.1">
    <property type="nucleotide sequence ID" value="NZ_JAEDAL010000004.1"/>
</dbReference>
<protein>
    <submittedName>
        <fullName evidence="2">HDOD domain-containing protein</fullName>
    </submittedName>
</protein>
<dbReference type="Pfam" id="PF08668">
    <property type="entry name" value="HDOD"/>
    <property type="match status" value="1"/>
</dbReference>
<dbReference type="Proteomes" id="UP000620139">
    <property type="component" value="Unassembled WGS sequence"/>
</dbReference>
<evidence type="ECO:0000313" key="3">
    <source>
        <dbReference type="Proteomes" id="UP000620139"/>
    </source>
</evidence>
<dbReference type="PANTHER" id="PTHR33525:SF6">
    <property type="entry name" value="HDOD DOMAIN-CONTAINING PROTEIN"/>
    <property type="match status" value="1"/>
</dbReference>
<sequence length="287" mass="31044">MQIATIQQEIQTARDKGPLREIKIPPCPELLTRLRAAMATAQPDLTEIQAIASADVAMSATLIRVANSPVHMGDGTPCVSVGQALTRLGLDATAELMTGFLIRNAIPVKSPHLQRFWERSAKRATAMRLLAAQIPGLDADLAGIFGLFCHVGMPVLLQAVRGYGATLVEAAARIDRPYVQTEDANHRTNHAVVGALVARAWNLPQPLMAAVRLHHDFTVLNDTELEPGVATLVAAGLLAEQLMRRSESLKPDADWAAHGAQALEWLQVGDAEMDEWADQLLELTDPL</sequence>
<dbReference type="EMBL" id="JAEDAL010000004">
    <property type="protein sequence ID" value="MBH9553162.1"/>
    <property type="molecule type" value="Genomic_DNA"/>
</dbReference>
<reference evidence="2" key="1">
    <citation type="submission" date="2020-12" db="EMBL/GenBank/DDBJ databases">
        <title>The genome sequence of Inhella sp. 4Y17.</title>
        <authorList>
            <person name="Liu Y."/>
        </authorList>
    </citation>
    <scope>NUCLEOTIDE SEQUENCE</scope>
    <source>
        <strain evidence="2">4Y10</strain>
    </source>
</reference>
<dbReference type="InterPro" id="IPR013976">
    <property type="entry name" value="HDOD"/>
</dbReference>
<dbReference type="SUPFAM" id="SSF109604">
    <property type="entry name" value="HD-domain/PDEase-like"/>
    <property type="match status" value="1"/>
</dbReference>
<dbReference type="PROSITE" id="PS51833">
    <property type="entry name" value="HDOD"/>
    <property type="match status" value="1"/>
</dbReference>
<keyword evidence="3" id="KW-1185">Reference proteome</keyword>
<dbReference type="Gene3D" id="1.10.3210.10">
    <property type="entry name" value="Hypothetical protein af1432"/>
    <property type="match status" value="1"/>
</dbReference>
<dbReference type="AlphaFoldDB" id="A0A931IUS8"/>
<dbReference type="PANTHER" id="PTHR33525">
    <property type="match status" value="1"/>
</dbReference>
<feature type="domain" description="HDOD" evidence="1">
    <location>
        <begin position="24"/>
        <end position="217"/>
    </location>
</feature>
<evidence type="ECO:0000313" key="2">
    <source>
        <dbReference type="EMBL" id="MBH9553162.1"/>
    </source>
</evidence>
<proteinExistence type="predicted"/>
<gene>
    <name evidence="2" type="ORF">I7X43_09920</name>
</gene>
<accession>A0A931IUS8</accession>
<comment type="caution">
    <text evidence="2">The sequence shown here is derived from an EMBL/GenBank/DDBJ whole genome shotgun (WGS) entry which is preliminary data.</text>
</comment>